<keyword evidence="3 10" id="KW-0812">Transmembrane</keyword>
<keyword evidence="4" id="KW-0256">Endoplasmic reticulum</keyword>
<evidence type="ECO:0000256" key="5">
    <source>
        <dbReference type="ARBA" id="ARBA00022989"/>
    </source>
</evidence>
<dbReference type="GO" id="GO:0030867">
    <property type="term" value="C:rough endoplasmic reticulum membrane"/>
    <property type="evidence" value="ECO:0007669"/>
    <property type="project" value="UniProtKB-SubCell"/>
</dbReference>
<dbReference type="PANTHER" id="PTHR13289:SF6">
    <property type="entry name" value="MACOILIN"/>
    <property type="match status" value="1"/>
</dbReference>
<dbReference type="GO" id="GO:0006935">
    <property type="term" value="P:chemotaxis"/>
    <property type="evidence" value="ECO:0007669"/>
    <property type="project" value="TreeGrafter"/>
</dbReference>
<keyword evidence="6 10" id="KW-0472">Membrane</keyword>
<keyword evidence="11" id="KW-1185">Reference proteome</keyword>
<feature type="transmembrane region" description="Helical" evidence="10">
    <location>
        <begin position="134"/>
        <end position="152"/>
    </location>
</feature>
<evidence type="ECO:0000256" key="7">
    <source>
        <dbReference type="ARBA" id="ARBA00023242"/>
    </source>
</evidence>
<dbReference type="AlphaFoldDB" id="A0AAF5I269"/>
<feature type="compositionally biased region" description="Polar residues" evidence="9">
    <location>
        <begin position="796"/>
        <end position="813"/>
    </location>
</feature>
<feature type="compositionally biased region" description="Low complexity" evidence="9">
    <location>
        <begin position="355"/>
        <end position="369"/>
    </location>
</feature>
<protein>
    <submittedName>
        <fullName evidence="12">Macoilin</fullName>
    </submittedName>
</protein>
<feature type="compositionally biased region" description="Polar residues" evidence="9">
    <location>
        <begin position="519"/>
        <end position="531"/>
    </location>
</feature>
<dbReference type="Pfam" id="PF09726">
    <property type="entry name" value="Macoilin"/>
    <property type="match status" value="2"/>
</dbReference>
<dbReference type="InterPro" id="IPR019130">
    <property type="entry name" value="Macoilin"/>
</dbReference>
<proteinExistence type="predicted"/>
<feature type="transmembrane region" description="Helical" evidence="10">
    <location>
        <begin position="419"/>
        <end position="439"/>
    </location>
</feature>
<dbReference type="GO" id="GO:0031965">
    <property type="term" value="C:nuclear membrane"/>
    <property type="evidence" value="ECO:0007669"/>
    <property type="project" value="UniProtKB-SubCell"/>
</dbReference>
<feature type="region of interest" description="Disordered" evidence="9">
    <location>
        <begin position="784"/>
        <end position="813"/>
    </location>
</feature>
<feature type="transmembrane region" description="Helical" evidence="10">
    <location>
        <begin position="220"/>
        <end position="241"/>
    </location>
</feature>
<evidence type="ECO:0000313" key="12">
    <source>
        <dbReference type="WBParaSite" id="TCONS_00010798.p1"/>
    </source>
</evidence>
<feature type="transmembrane region" description="Helical" evidence="10">
    <location>
        <begin position="89"/>
        <end position="122"/>
    </location>
</feature>
<organism evidence="11 12">
    <name type="scientific">Strongyloides stercoralis</name>
    <name type="common">Threadworm</name>
    <dbReference type="NCBI Taxonomy" id="6248"/>
    <lineage>
        <taxon>Eukaryota</taxon>
        <taxon>Metazoa</taxon>
        <taxon>Ecdysozoa</taxon>
        <taxon>Nematoda</taxon>
        <taxon>Chromadorea</taxon>
        <taxon>Rhabditida</taxon>
        <taxon>Tylenchina</taxon>
        <taxon>Panagrolaimomorpha</taxon>
        <taxon>Strongyloidoidea</taxon>
        <taxon>Strongyloididae</taxon>
        <taxon>Strongyloides</taxon>
    </lineage>
</organism>
<dbReference type="PANTHER" id="PTHR13289">
    <property type="entry name" value="PROTEIN PHOSPHATASE 1-BINDING PROTEIN BIFOCAL"/>
    <property type="match status" value="1"/>
</dbReference>
<comment type="subcellular location">
    <subcellularLocation>
        <location evidence="1">Nucleus membrane</location>
        <topology evidence="1">Multi-pass membrane protein</topology>
    </subcellularLocation>
    <subcellularLocation>
        <location evidence="2">Rough endoplasmic reticulum membrane</location>
        <topology evidence="2">Multi-pass membrane protein</topology>
    </subcellularLocation>
</comment>
<dbReference type="WBParaSite" id="TCONS_00010798.p1">
    <property type="protein sequence ID" value="TCONS_00010798.p1"/>
    <property type="gene ID" value="XLOC_004455"/>
</dbReference>
<feature type="compositionally biased region" description="Basic and acidic residues" evidence="9">
    <location>
        <begin position="507"/>
        <end position="518"/>
    </location>
</feature>
<evidence type="ECO:0000256" key="1">
    <source>
        <dbReference type="ARBA" id="ARBA00004232"/>
    </source>
</evidence>
<evidence type="ECO:0000313" key="11">
    <source>
        <dbReference type="Proteomes" id="UP000035681"/>
    </source>
</evidence>
<keyword evidence="8" id="KW-0175">Coiled coil</keyword>
<feature type="region of interest" description="Disordered" evidence="9">
    <location>
        <begin position="500"/>
        <end position="531"/>
    </location>
</feature>
<dbReference type="GO" id="GO:0008017">
    <property type="term" value="F:microtubule binding"/>
    <property type="evidence" value="ECO:0007669"/>
    <property type="project" value="TreeGrafter"/>
</dbReference>
<feature type="coiled-coil region" evidence="8">
    <location>
        <begin position="699"/>
        <end position="748"/>
    </location>
</feature>
<sequence>MIKRARGEGIPKPKRNIKKVSKIVGNESNSLSFFQYVKLLLVWILFLSIDMLTGFRVELLWPFWLYIKNCCEKNNLNNNLTKYLKYPDLTFVFLIHIATVDLIFCLFVPVPFMLIIATAWVWTQYIYYSSDRSWSIMTVFLISLSILFEIYGRNKIETHVWSGKSFLAPNSLTLYTTKTESYFEGTENMEYIGDINDEAFSNSNTKDYFTFTVLDFCKPFAAHCISYPMLCFIFSLFKYYYLWKEDREKKRIILKNTPIYEIMCDAVNSPRNDYECRYKLTGINLESVNTYNNDKENFYLDDSDIVENQLIKNGKNYENLPISTIIDTVTNEGSIKKFSTSQKNNACKNSRKQSKCNGKNNKNNQYNMNGIDKKDSSKESINSEELDDTDSISTASWGSNVEFIKPVGNKDKSETFKNIFEFFIYMITFCFQYLINIFMKNNDSDSLSDNSSLIYEECSEEEFNAQEDDFFQLGENGEGNKDCYSSRDSPALSGSISFKEKKKIRQRGRDIENRKSEHSNSPLKSNGALNNGESILYNYNDNIRDNSKTSVYRDKENEEQIELKDGTTRQLKESNEMIENLKLQLKKKSSIEKDLRSQLVKCEIAEKSAKAELTKIKLQYEQLETENMNTNKCREQDKTTIINLEKKIIDLNNKKFELEKELKGEKQKLKEFKQIDCNITCKPRIYELENDLKNVQQTLSSRDDAYNKLTKKLHQLQEEYDSKIGIVGKNYEDKIRMLNNDKERMQHTLSEETKFKQLLFKALLNAKEEAKYFKDYLIQKGYDLPSPRKESDADETNNSFYNPWTQLSEPPTF</sequence>
<feature type="coiled-coil region" evidence="8">
    <location>
        <begin position="564"/>
        <end position="675"/>
    </location>
</feature>
<evidence type="ECO:0000256" key="2">
    <source>
        <dbReference type="ARBA" id="ARBA00004269"/>
    </source>
</evidence>
<dbReference type="GO" id="GO:0023041">
    <property type="term" value="P:neuronal signal transduction"/>
    <property type="evidence" value="ECO:0007669"/>
    <property type="project" value="InterPro"/>
</dbReference>
<reference evidence="12" key="1">
    <citation type="submission" date="2024-02" db="UniProtKB">
        <authorList>
            <consortium name="WormBaseParasite"/>
        </authorList>
    </citation>
    <scope>IDENTIFICATION</scope>
</reference>
<feature type="transmembrane region" description="Helical" evidence="10">
    <location>
        <begin position="36"/>
        <end position="55"/>
    </location>
</feature>
<evidence type="ECO:0000256" key="4">
    <source>
        <dbReference type="ARBA" id="ARBA00022824"/>
    </source>
</evidence>
<evidence type="ECO:0000256" key="9">
    <source>
        <dbReference type="SAM" id="MobiDB-lite"/>
    </source>
</evidence>
<keyword evidence="5 10" id="KW-1133">Transmembrane helix</keyword>
<name>A0AAF5I269_STRER</name>
<keyword evidence="7" id="KW-0539">Nucleus</keyword>
<evidence type="ECO:0000256" key="3">
    <source>
        <dbReference type="ARBA" id="ARBA00022692"/>
    </source>
</evidence>
<dbReference type="Proteomes" id="UP000035681">
    <property type="component" value="Unplaced"/>
</dbReference>
<evidence type="ECO:0000256" key="10">
    <source>
        <dbReference type="SAM" id="Phobius"/>
    </source>
</evidence>
<accession>A0AAF5I269</accession>
<feature type="region of interest" description="Disordered" evidence="9">
    <location>
        <begin position="342"/>
        <end position="391"/>
    </location>
</feature>
<evidence type="ECO:0000256" key="6">
    <source>
        <dbReference type="ARBA" id="ARBA00023136"/>
    </source>
</evidence>
<evidence type="ECO:0000256" key="8">
    <source>
        <dbReference type="SAM" id="Coils"/>
    </source>
</evidence>